<evidence type="ECO:0000256" key="7">
    <source>
        <dbReference type="SAM" id="Phobius"/>
    </source>
</evidence>
<feature type="domain" description="ABC transporter" evidence="8">
    <location>
        <begin position="323"/>
        <end position="518"/>
    </location>
</feature>
<dbReference type="PROSITE" id="PS00211">
    <property type="entry name" value="ABC_TRANSPORTER_1"/>
    <property type="match status" value="1"/>
</dbReference>
<evidence type="ECO:0000313" key="10">
    <source>
        <dbReference type="EMBL" id="EGV10579.1"/>
    </source>
</evidence>
<feature type="transmembrane region" description="Helical" evidence="7">
    <location>
        <begin position="237"/>
        <end position="260"/>
    </location>
</feature>
<dbReference type="InterPro" id="IPR003439">
    <property type="entry name" value="ABC_transporter-like_ATP-bd"/>
</dbReference>
<dbReference type="GO" id="GO:0034040">
    <property type="term" value="F:ATPase-coupled lipid transmembrane transporter activity"/>
    <property type="evidence" value="ECO:0007669"/>
    <property type="project" value="TreeGrafter"/>
</dbReference>
<evidence type="ECO:0000256" key="3">
    <source>
        <dbReference type="ARBA" id="ARBA00022741"/>
    </source>
</evidence>
<feature type="domain" description="ABC transmembrane type-1" evidence="9">
    <location>
        <begin position="18"/>
        <end position="294"/>
    </location>
</feature>
<dbReference type="InterPro" id="IPR039421">
    <property type="entry name" value="Type_1_exporter"/>
</dbReference>
<feature type="transmembrane region" description="Helical" evidence="7">
    <location>
        <begin position="51"/>
        <end position="72"/>
    </location>
</feature>
<evidence type="ECO:0000259" key="8">
    <source>
        <dbReference type="PROSITE" id="PS50893"/>
    </source>
</evidence>
<dbReference type="Gene3D" id="3.40.50.300">
    <property type="entry name" value="P-loop containing nucleotide triphosphate hydrolases"/>
    <property type="match status" value="1"/>
</dbReference>
<sequence length="518" mass="59341">MKGSSDMLKHFISKKLLVIYFLFIVLTWVESVLNPTLVRMIIDSFQAKNLMILWQTLLLGILGNILILLGLAGKRYYYAKVIADFNKKLKGKMFAAFLYDNQLSDKDILSDLENDVKQIEENYVESTLIIIGSLGFTCVSIVYALLTNFWLGAIFIIFYAIPALCSGIGSKKLDRLSEKKSTVNQDYISLLSSFIAGSRVIKNYHSQAFFYTIFQKKLFNNMDQNVQFEKQRTINNILINTIDVFCSVFPIIIGGFMTYYGKLTPASFVAIYLVSYNIGYQFQELSYFINTRKSSKNLCDKYQFLSENKNSEEKVVIKNCFPIQFERVSFSHQGKVILSDFSFAIHSGEKIAIIGESGSGKTTLLNLLFGFLKPDSGQTTFNGKDLNPETRQQIGSYILQESHYFDNLSFYDNISLGEPLHSEKMKEILSKVHLLYLKDKEKISNQTLSSGEKQRLEIARSLYHEKDFILADEVKSNLDSRTAKEIEDVLFSLPQTVIEVIHHYSDKTLKRYDKVIEL</sequence>
<dbReference type="InterPro" id="IPR003593">
    <property type="entry name" value="AAA+_ATPase"/>
</dbReference>
<dbReference type="SUPFAM" id="SSF90123">
    <property type="entry name" value="ABC transporter transmembrane region"/>
    <property type="match status" value="1"/>
</dbReference>
<dbReference type="GO" id="GO:0016887">
    <property type="term" value="F:ATP hydrolysis activity"/>
    <property type="evidence" value="ECO:0007669"/>
    <property type="project" value="InterPro"/>
</dbReference>
<reference evidence="10 11" key="1">
    <citation type="submission" date="2011-06" db="EMBL/GenBank/DDBJ databases">
        <authorList>
            <person name="Harkins D.M."/>
            <person name="Madupu R."/>
            <person name="Durkin A.S."/>
            <person name="Torralba M."/>
            <person name="Methe B."/>
            <person name="Sutton G.G."/>
            <person name="Nelson K.E."/>
        </authorList>
    </citation>
    <scope>NUCLEOTIDE SEQUENCE [LARGE SCALE GENOMIC DNA]</scope>
    <source>
        <strain evidence="10 11">SK1060</strain>
    </source>
</reference>
<dbReference type="SMART" id="SM00382">
    <property type="entry name" value="AAA"/>
    <property type="match status" value="1"/>
</dbReference>
<dbReference type="PANTHER" id="PTHR24221:SF654">
    <property type="entry name" value="ATP-BINDING CASSETTE SUB-FAMILY B MEMBER 6"/>
    <property type="match status" value="1"/>
</dbReference>
<dbReference type="eggNOG" id="COG1132">
    <property type="taxonomic scope" value="Bacteria"/>
</dbReference>
<proteinExistence type="predicted"/>
<evidence type="ECO:0000256" key="6">
    <source>
        <dbReference type="ARBA" id="ARBA00023136"/>
    </source>
</evidence>
<keyword evidence="5 7" id="KW-1133">Transmembrane helix</keyword>
<dbReference type="InterPro" id="IPR027417">
    <property type="entry name" value="P-loop_NTPase"/>
</dbReference>
<comment type="subcellular location">
    <subcellularLocation>
        <location evidence="1">Cell membrane</location>
        <topology evidence="1">Multi-pass membrane protein</topology>
    </subcellularLocation>
</comment>
<gene>
    <name evidence="10" type="ORF">HMPREF1042_0592</name>
</gene>
<name>F9P543_STRCV</name>
<organism evidence="10 11">
    <name type="scientific">Streptococcus constellatus subsp. pharyngis SK1060 = CCUG 46377</name>
    <dbReference type="NCBI Taxonomy" id="1035184"/>
    <lineage>
        <taxon>Bacteria</taxon>
        <taxon>Bacillati</taxon>
        <taxon>Bacillota</taxon>
        <taxon>Bacilli</taxon>
        <taxon>Lactobacillales</taxon>
        <taxon>Streptococcaceae</taxon>
        <taxon>Streptococcus</taxon>
        <taxon>Streptococcus anginosus group</taxon>
    </lineage>
</organism>
<evidence type="ECO:0000259" key="9">
    <source>
        <dbReference type="PROSITE" id="PS50929"/>
    </source>
</evidence>
<dbReference type="InterPro" id="IPR017871">
    <property type="entry name" value="ABC_transporter-like_CS"/>
</dbReference>
<evidence type="ECO:0000256" key="4">
    <source>
        <dbReference type="ARBA" id="ARBA00022840"/>
    </source>
</evidence>
<evidence type="ECO:0000256" key="5">
    <source>
        <dbReference type="ARBA" id="ARBA00022989"/>
    </source>
</evidence>
<keyword evidence="6 7" id="KW-0472">Membrane</keyword>
<keyword evidence="2 7" id="KW-0812">Transmembrane</keyword>
<evidence type="ECO:0000256" key="1">
    <source>
        <dbReference type="ARBA" id="ARBA00004651"/>
    </source>
</evidence>
<dbReference type="InterPro" id="IPR011527">
    <property type="entry name" value="ABC1_TM_dom"/>
</dbReference>
<feature type="transmembrane region" description="Helical" evidence="7">
    <location>
        <begin position="123"/>
        <end position="143"/>
    </location>
</feature>
<feature type="transmembrane region" description="Helical" evidence="7">
    <location>
        <begin position="149"/>
        <end position="170"/>
    </location>
</feature>
<dbReference type="InterPro" id="IPR036640">
    <property type="entry name" value="ABC1_TM_sf"/>
</dbReference>
<keyword evidence="3" id="KW-0547">Nucleotide-binding</keyword>
<protein>
    <submittedName>
        <fullName evidence="10">ABC transporter, ATP-binding protein</fullName>
    </submittedName>
</protein>
<dbReference type="EMBL" id="AFUP01000001">
    <property type="protein sequence ID" value="EGV10579.1"/>
    <property type="molecule type" value="Genomic_DNA"/>
</dbReference>
<dbReference type="PROSITE" id="PS50929">
    <property type="entry name" value="ABC_TM1F"/>
    <property type="match status" value="1"/>
</dbReference>
<accession>F9P543</accession>
<dbReference type="SUPFAM" id="SSF52540">
    <property type="entry name" value="P-loop containing nucleoside triphosphate hydrolases"/>
    <property type="match status" value="1"/>
</dbReference>
<dbReference type="GO" id="GO:0140359">
    <property type="term" value="F:ABC-type transporter activity"/>
    <property type="evidence" value="ECO:0007669"/>
    <property type="project" value="InterPro"/>
</dbReference>
<dbReference type="Proteomes" id="UP000003287">
    <property type="component" value="Unassembled WGS sequence"/>
</dbReference>
<dbReference type="AlphaFoldDB" id="F9P543"/>
<dbReference type="PROSITE" id="PS50893">
    <property type="entry name" value="ABC_TRANSPORTER_2"/>
    <property type="match status" value="1"/>
</dbReference>
<dbReference type="Pfam" id="PF00664">
    <property type="entry name" value="ABC_membrane"/>
    <property type="match status" value="1"/>
</dbReference>
<dbReference type="PANTHER" id="PTHR24221">
    <property type="entry name" value="ATP-BINDING CASSETTE SUB-FAMILY B"/>
    <property type="match status" value="1"/>
</dbReference>
<dbReference type="Pfam" id="PF00005">
    <property type="entry name" value="ABC_tran"/>
    <property type="match status" value="1"/>
</dbReference>
<evidence type="ECO:0000256" key="2">
    <source>
        <dbReference type="ARBA" id="ARBA00022692"/>
    </source>
</evidence>
<keyword evidence="4 10" id="KW-0067">ATP-binding</keyword>
<dbReference type="Gene3D" id="1.20.1560.10">
    <property type="entry name" value="ABC transporter type 1, transmembrane domain"/>
    <property type="match status" value="1"/>
</dbReference>
<dbReference type="GO" id="GO:0005524">
    <property type="term" value="F:ATP binding"/>
    <property type="evidence" value="ECO:0007669"/>
    <property type="project" value="UniProtKB-KW"/>
</dbReference>
<dbReference type="CDD" id="cd03228">
    <property type="entry name" value="ABCC_MRP_Like"/>
    <property type="match status" value="1"/>
</dbReference>
<evidence type="ECO:0000313" key="11">
    <source>
        <dbReference type="Proteomes" id="UP000003287"/>
    </source>
</evidence>
<dbReference type="GO" id="GO:0005886">
    <property type="term" value="C:plasma membrane"/>
    <property type="evidence" value="ECO:0007669"/>
    <property type="project" value="UniProtKB-SubCell"/>
</dbReference>